<dbReference type="PANTHER" id="PTHR44191">
    <property type="entry name" value="TRANSCRIPTION FACTOR KUA1"/>
    <property type="match status" value="1"/>
</dbReference>
<dbReference type="GO" id="GO:0006355">
    <property type="term" value="P:regulation of DNA-templated transcription"/>
    <property type="evidence" value="ECO:0007669"/>
    <property type="project" value="UniProtKB-ARBA"/>
</dbReference>
<feature type="compositionally biased region" description="Basic and acidic residues" evidence="6">
    <location>
        <begin position="34"/>
        <end position="53"/>
    </location>
</feature>
<keyword evidence="5" id="KW-0539">Nucleus</keyword>
<evidence type="ECO:0000256" key="2">
    <source>
        <dbReference type="ARBA" id="ARBA00023015"/>
    </source>
</evidence>
<feature type="compositionally biased region" description="Low complexity" evidence="6">
    <location>
        <begin position="394"/>
        <end position="406"/>
    </location>
</feature>
<evidence type="ECO:0000256" key="6">
    <source>
        <dbReference type="SAM" id="MobiDB-lite"/>
    </source>
</evidence>
<dbReference type="PANTHER" id="PTHR44191:SF62">
    <property type="entry name" value="OS04G0341900 PROTEIN"/>
    <property type="match status" value="1"/>
</dbReference>
<dbReference type="NCBIfam" id="TIGR01557">
    <property type="entry name" value="myb_SHAQKYF"/>
    <property type="match status" value="1"/>
</dbReference>
<comment type="subcellular location">
    <subcellularLocation>
        <location evidence="1">Nucleus</location>
    </subcellularLocation>
</comment>
<evidence type="ECO:0000256" key="1">
    <source>
        <dbReference type="ARBA" id="ARBA00004123"/>
    </source>
</evidence>
<evidence type="ECO:0000313" key="9">
    <source>
        <dbReference type="EMBL" id="CAD9722836.1"/>
    </source>
</evidence>
<dbReference type="EMBL" id="HBHM01002573">
    <property type="protein sequence ID" value="CAD9722836.1"/>
    <property type="molecule type" value="Transcribed_RNA"/>
</dbReference>
<keyword evidence="3" id="KW-0238">DNA-binding</keyword>
<protein>
    <submittedName>
        <fullName evidence="9">Uncharacterized protein</fullName>
    </submittedName>
</protein>
<dbReference type="InterPro" id="IPR006447">
    <property type="entry name" value="Myb_dom_plants"/>
</dbReference>
<dbReference type="GO" id="GO:0003677">
    <property type="term" value="F:DNA binding"/>
    <property type="evidence" value="ECO:0007669"/>
    <property type="project" value="UniProtKB-KW"/>
</dbReference>
<dbReference type="InterPro" id="IPR017930">
    <property type="entry name" value="Myb_dom"/>
</dbReference>
<feature type="compositionally biased region" description="Basic and acidic residues" evidence="6">
    <location>
        <begin position="65"/>
        <end position="79"/>
    </location>
</feature>
<dbReference type="Gene3D" id="1.10.10.60">
    <property type="entry name" value="Homeodomain-like"/>
    <property type="match status" value="1"/>
</dbReference>
<name>A0A7S2T9I5_9CHLO</name>
<dbReference type="PROSITE" id="PS50090">
    <property type="entry name" value="MYB_LIKE"/>
    <property type="match status" value="1"/>
</dbReference>
<reference evidence="9" key="1">
    <citation type="submission" date="2021-01" db="EMBL/GenBank/DDBJ databases">
        <authorList>
            <person name="Corre E."/>
            <person name="Pelletier E."/>
            <person name="Niang G."/>
            <person name="Scheremetjew M."/>
            <person name="Finn R."/>
            <person name="Kale V."/>
            <person name="Holt S."/>
            <person name="Cochrane G."/>
            <person name="Meng A."/>
            <person name="Brown T."/>
            <person name="Cohen L."/>
        </authorList>
    </citation>
    <scope>NUCLEOTIDE SEQUENCE</scope>
    <source>
        <strain evidence="9">RCC2335</strain>
    </source>
</reference>
<dbReference type="AlphaFoldDB" id="A0A7S2T9I5"/>
<evidence type="ECO:0000256" key="4">
    <source>
        <dbReference type="ARBA" id="ARBA00023163"/>
    </source>
</evidence>
<dbReference type="InterPro" id="IPR001005">
    <property type="entry name" value="SANT/Myb"/>
</dbReference>
<feature type="region of interest" description="Disordered" evidence="6">
    <location>
        <begin position="1"/>
        <end position="115"/>
    </location>
</feature>
<dbReference type="InterPro" id="IPR009057">
    <property type="entry name" value="Homeodomain-like_sf"/>
</dbReference>
<feature type="compositionally biased region" description="Low complexity" evidence="6">
    <location>
        <begin position="97"/>
        <end position="107"/>
    </location>
</feature>
<feature type="compositionally biased region" description="Polar residues" evidence="6">
    <location>
        <begin position="10"/>
        <end position="30"/>
    </location>
</feature>
<dbReference type="SMART" id="SM00717">
    <property type="entry name" value="SANT"/>
    <property type="match status" value="1"/>
</dbReference>
<feature type="domain" description="Myb-like" evidence="7">
    <location>
        <begin position="109"/>
        <end position="161"/>
    </location>
</feature>
<gene>
    <name evidence="9" type="ORF">CROS1312_LOCUS2026</name>
</gene>
<feature type="domain" description="HTH myb-type" evidence="8">
    <location>
        <begin position="109"/>
        <end position="165"/>
    </location>
</feature>
<sequence length="509" mass="51969">MSAEVMPMRATSSSQQQLPKTPVSSASTVSDQEEDHRPGGPEQTLEKEGDKGGDSSVGSLNADNKPGRLQREPGPRPRGDAQGTPSASDPAKPTPSPAAGGKASGSGAREGRKGTPWTEAEHVAFLDGLKVLGKGNWRGISKKFVPTRTPTQVASHAQKHFLRVTGATKRKSRFTALEQAFNNSYSAGIYNLDASKRKSFDEAGKGSPLGAKAGTAGAGQQEGGQAAVATAQAQAQAQAVAAQAAAAAQASASILGTSPPSVNPYLANPFLLVQNQQQQAAMMGLAGAPLEVQLALQQMATQQQLTQQMMQPGLAYMQAMQALLATMPQFSQPGAQQHTGRGLGARSHSLENLPSMMARSSSGPSMEDAAVAAGGAGGGVGFAAASQPSAQLGSSPPSSVYKPVPSRAKPTQVGAPGFAPGVLGPILSNQGAAAILRPSIGGLKNVNSTPSLPSMVQQQQQQQPVGMGFQTPSGGASQGLAGLQNSVLHHAILNSIQETKHGSEENPQA</sequence>
<dbReference type="Pfam" id="PF00249">
    <property type="entry name" value="Myb_DNA-binding"/>
    <property type="match status" value="1"/>
</dbReference>
<evidence type="ECO:0000259" key="8">
    <source>
        <dbReference type="PROSITE" id="PS51294"/>
    </source>
</evidence>
<evidence type="ECO:0000256" key="5">
    <source>
        <dbReference type="ARBA" id="ARBA00023242"/>
    </source>
</evidence>
<dbReference type="SUPFAM" id="SSF46689">
    <property type="entry name" value="Homeodomain-like"/>
    <property type="match status" value="1"/>
</dbReference>
<proteinExistence type="predicted"/>
<organism evidence="9">
    <name type="scientific">Chloropicon roscoffensis</name>
    <dbReference type="NCBI Taxonomy" id="1461544"/>
    <lineage>
        <taxon>Eukaryota</taxon>
        <taxon>Viridiplantae</taxon>
        <taxon>Chlorophyta</taxon>
        <taxon>Chloropicophyceae</taxon>
        <taxon>Chloropicales</taxon>
        <taxon>Chloropicaceae</taxon>
        <taxon>Chloropicon</taxon>
    </lineage>
</organism>
<dbReference type="GO" id="GO:0005634">
    <property type="term" value="C:nucleus"/>
    <property type="evidence" value="ECO:0007669"/>
    <property type="project" value="UniProtKB-SubCell"/>
</dbReference>
<dbReference type="CDD" id="cd00167">
    <property type="entry name" value="SANT"/>
    <property type="match status" value="1"/>
</dbReference>
<keyword evidence="2" id="KW-0805">Transcription regulation</keyword>
<evidence type="ECO:0000256" key="3">
    <source>
        <dbReference type="ARBA" id="ARBA00023125"/>
    </source>
</evidence>
<dbReference type="FunFam" id="1.10.10.60:FF:000009">
    <property type="entry name" value="transcription factor MYB1R1"/>
    <property type="match status" value="1"/>
</dbReference>
<dbReference type="InterPro" id="IPR052245">
    <property type="entry name" value="Plant_Stress_Dev_TF"/>
</dbReference>
<keyword evidence="4" id="KW-0804">Transcription</keyword>
<evidence type="ECO:0000259" key="7">
    <source>
        <dbReference type="PROSITE" id="PS50090"/>
    </source>
</evidence>
<accession>A0A7S2T9I5</accession>
<dbReference type="PROSITE" id="PS51294">
    <property type="entry name" value="HTH_MYB"/>
    <property type="match status" value="1"/>
</dbReference>
<feature type="region of interest" description="Disordered" evidence="6">
    <location>
        <begin position="386"/>
        <end position="412"/>
    </location>
</feature>